<protein>
    <recommendedName>
        <fullName evidence="1">HNH nuclease domain-containing protein</fullName>
    </recommendedName>
</protein>
<dbReference type="Proteomes" id="UP000236311">
    <property type="component" value="Unassembled WGS sequence"/>
</dbReference>
<dbReference type="InterPro" id="IPR003615">
    <property type="entry name" value="HNH_nuc"/>
</dbReference>
<gene>
    <name evidence="2" type="ORF">AMURIS_02819</name>
</gene>
<keyword evidence="3" id="KW-1185">Reference proteome</keyword>
<dbReference type="InterPro" id="IPR044925">
    <property type="entry name" value="His-Me_finger_sf"/>
</dbReference>
<dbReference type="RefSeq" id="WP_242982441.1">
    <property type="nucleotide sequence ID" value="NZ_JANJZD010000012.1"/>
</dbReference>
<evidence type="ECO:0000313" key="3">
    <source>
        <dbReference type="Proteomes" id="UP000236311"/>
    </source>
</evidence>
<evidence type="ECO:0000259" key="1">
    <source>
        <dbReference type="Pfam" id="PF13392"/>
    </source>
</evidence>
<feature type="domain" description="HNH nuclease" evidence="1">
    <location>
        <begin position="156"/>
        <end position="200"/>
    </location>
</feature>
<dbReference type="EMBL" id="OFSM01000013">
    <property type="protein sequence ID" value="SOY30096.1"/>
    <property type="molecule type" value="Genomic_DNA"/>
</dbReference>
<reference evidence="2 3" key="1">
    <citation type="submission" date="2018-01" db="EMBL/GenBank/DDBJ databases">
        <authorList>
            <person name="Gaut B.S."/>
            <person name="Morton B.R."/>
            <person name="Clegg M.T."/>
            <person name="Duvall M.R."/>
        </authorList>
    </citation>
    <scope>NUCLEOTIDE SEQUENCE [LARGE SCALE GENOMIC DNA]</scope>
    <source>
        <strain evidence="2">GP69</strain>
    </source>
</reference>
<organism evidence="2 3">
    <name type="scientific">Acetatifactor muris</name>
    <dbReference type="NCBI Taxonomy" id="879566"/>
    <lineage>
        <taxon>Bacteria</taxon>
        <taxon>Bacillati</taxon>
        <taxon>Bacillota</taxon>
        <taxon>Clostridia</taxon>
        <taxon>Lachnospirales</taxon>
        <taxon>Lachnospiraceae</taxon>
        <taxon>Acetatifactor</taxon>
    </lineage>
</organism>
<dbReference type="CDD" id="cd00085">
    <property type="entry name" value="HNHc"/>
    <property type="match status" value="1"/>
</dbReference>
<name>A0A2K4ZI61_9FIRM</name>
<dbReference type="Pfam" id="PF13392">
    <property type="entry name" value="HNH_3"/>
    <property type="match status" value="1"/>
</dbReference>
<dbReference type="SUPFAM" id="SSF54060">
    <property type="entry name" value="His-Me finger endonucleases"/>
    <property type="match status" value="1"/>
</dbReference>
<evidence type="ECO:0000313" key="2">
    <source>
        <dbReference type="EMBL" id="SOY30096.1"/>
    </source>
</evidence>
<dbReference type="Gene3D" id="3.90.75.20">
    <property type="match status" value="1"/>
</dbReference>
<dbReference type="AlphaFoldDB" id="A0A2K4ZI61"/>
<accession>A0A2K4ZI61</accession>
<sequence>MLEKYNAAVYREKYPISVEILHKAYIDEGKTLKEMCNIIGVTSPITVSKILKAYGFDTNKNSKATNQTKNGRTDKEFKQLLIEEYVKNRRSIDSIAQELSVSNRTILNYLKRYGISRRSRNEKSSCFTGGRNICSNGYVEIIVPGHPATNARGYVYEHRIVAEKKLGRYLRSDEVVHHIDGNKTNNSPDNLIVLSNEDHATLHALLKSGMSYEDAIREVLL</sequence>
<proteinExistence type="predicted"/>